<dbReference type="Pfam" id="PF10551">
    <property type="entry name" value="MULE"/>
    <property type="match status" value="1"/>
</dbReference>
<dbReference type="PANTHER" id="PTHR33977">
    <property type="entry name" value="ZINC ION BINDING PROTEIN"/>
    <property type="match status" value="1"/>
</dbReference>
<organism evidence="4 5">
    <name type="scientific">Araneus ventricosus</name>
    <name type="common">Orbweaver spider</name>
    <name type="synonym">Epeira ventricosa</name>
    <dbReference type="NCBI Taxonomy" id="182803"/>
    <lineage>
        <taxon>Eukaryota</taxon>
        <taxon>Metazoa</taxon>
        <taxon>Ecdysozoa</taxon>
        <taxon>Arthropoda</taxon>
        <taxon>Chelicerata</taxon>
        <taxon>Arachnida</taxon>
        <taxon>Araneae</taxon>
        <taxon>Araneomorphae</taxon>
        <taxon>Entelegynae</taxon>
        <taxon>Araneoidea</taxon>
        <taxon>Araneidae</taxon>
        <taxon>Araneus</taxon>
    </lineage>
</organism>
<dbReference type="SUPFAM" id="SSF52266">
    <property type="entry name" value="SGNH hydrolase"/>
    <property type="match status" value="1"/>
</dbReference>
<dbReference type="Gene3D" id="3.30.160.60">
    <property type="entry name" value="Classic Zinc Finger"/>
    <property type="match status" value="1"/>
</dbReference>
<keyword evidence="1" id="KW-0479">Metal-binding</keyword>
<dbReference type="Gene3D" id="3.40.50.1110">
    <property type="entry name" value="SGNH hydrolase"/>
    <property type="match status" value="1"/>
</dbReference>
<dbReference type="OrthoDB" id="10031901at2759"/>
<name>A0A4Y2B5E3_ARAVE</name>
<keyword evidence="1" id="KW-0863">Zinc-finger</keyword>
<feature type="region of interest" description="Disordered" evidence="2">
    <location>
        <begin position="320"/>
        <end position="352"/>
    </location>
</feature>
<sequence>SSIVSKFNRLFDTIRSLNPKIKLLISGLVPRGPNRFSYGFVSAAYGTFLSSLNIKIEAINAELEQLADLQGFYFFRRNPTNWKGCLGRDGLHLNFKGNRELADDFVKQLEGRISTEHVYRRKSKSIMNGSSSVKMTKTNTTVEVAPSEVSTFCSTESIPMLYSMVVKKKIVQNALCDEVPANTFCLSASNEQFVYSDEFPALPSNNAFLSLPTIDSVCFTSPAYSFVSTLTKPVSSLSQPLLSKTVSSASLQFPLPQCSRPIISQNLSKLVPSSPVPATESELSSTFPKPLPQRSCFITSSQAPLSNLIPSLSPHAAESELSSTTFKPLPQRSRPITTQAPLSELIPSSSPLTTESELPSTPLFSCLMPSLSVPAAKSKVSSAFSKPLPRHSHRQSRSQSVFSNQMFNIKVSNSFGILENMSELENPVDSLLKGVCTEKNGGGAISKICKVCQDSFPSYYLYKKHVQSSNCSLALSDSRKITYPRKCDKCFSTYATKSSFSNHKRSCSKKLELSNVINDSSSIADSSSSSKLALSYPIYACNVCSKTFSTKFSLNRHEEICSNPTEPLYPQAFVSRKVIQAYLRSSDNSMFPKDDSTSVVSIVECLRKEPYDPILIFKLQNSTTLYGPSDLDYLPTSQTSFALGFQTEHQRDMLVSNSDKVLCIDSTHKTNQYDFYLINLIVPDNYGKGCPVAHFITNYLDINTMICLFSSLKVKIPGLNVNCIMTDDDQNTFEAFNVVFGPNIRHLLCKWHVFRSWSRQLFAKVSNKQLVKEMKVRLKELLNIKERDAFEKLLAEFENIHFTKSPEFVDYFKKHYCNRVQLWSASYRNFPHASTETNNYCESFHNQLKTVYFQRKFNRRIDRLIRTVLDMETESYLSYKYKEINHMPFKTHSNRYINDRHAKSREIVDNDVIQLTSTSWLVRSQSKEVEYSVTQINDICPSSDFCFIKCLEVSCMGLCSHLYQCNWQDLKSNNLCKHIHKIHSQKMKGKITFQSDNFQVEESFSNVDSESDYNVGHTSQFEQGKSPIPNLCFELLELMKNEKVQSVMSSNVETVLRNLISGCRGVMNSSVSEKIDPIVPCLKIHPNQKLIPQTDFFKTNNKHTKQNTQKKISSKRKLEDDVDDPDSQPITKYKFSKNKSFSTSLKYTSKPIEKVGIYNVTYGDLKSLDPFLPEDEILLIKSKFPDFVCGWLYDVVIDAFLYKLCSMQTTFTFINKSECCLLCF</sequence>
<dbReference type="Proteomes" id="UP000499080">
    <property type="component" value="Unassembled WGS sequence"/>
</dbReference>
<dbReference type="EMBL" id="BGPR01082410">
    <property type="protein sequence ID" value="GBL87017.1"/>
    <property type="molecule type" value="Genomic_DNA"/>
</dbReference>
<dbReference type="GO" id="GO:0008270">
    <property type="term" value="F:zinc ion binding"/>
    <property type="evidence" value="ECO:0007669"/>
    <property type="project" value="UniProtKB-KW"/>
</dbReference>
<dbReference type="SUPFAM" id="SSF57667">
    <property type="entry name" value="beta-beta-alpha zinc fingers"/>
    <property type="match status" value="1"/>
</dbReference>
<dbReference type="InterPro" id="IPR018289">
    <property type="entry name" value="MULE_transposase_dom"/>
</dbReference>
<feature type="compositionally biased region" description="Low complexity" evidence="2">
    <location>
        <begin position="341"/>
        <end position="352"/>
    </location>
</feature>
<protein>
    <recommendedName>
        <fullName evidence="3">C2H2-type domain-containing protein</fullName>
    </recommendedName>
</protein>
<dbReference type="PROSITE" id="PS50157">
    <property type="entry name" value="ZINC_FINGER_C2H2_2"/>
    <property type="match status" value="1"/>
</dbReference>
<feature type="non-terminal residue" evidence="4">
    <location>
        <position position="1"/>
    </location>
</feature>
<feature type="region of interest" description="Disordered" evidence="2">
    <location>
        <begin position="1102"/>
        <end position="1126"/>
    </location>
</feature>
<evidence type="ECO:0000259" key="3">
    <source>
        <dbReference type="PROSITE" id="PS50157"/>
    </source>
</evidence>
<evidence type="ECO:0000313" key="5">
    <source>
        <dbReference type="Proteomes" id="UP000499080"/>
    </source>
</evidence>
<proteinExistence type="predicted"/>
<evidence type="ECO:0000256" key="1">
    <source>
        <dbReference type="PROSITE-ProRule" id="PRU00042"/>
    </source>
</evidence>
<dbReference type="InterPro" id="IPR036236">
    <property type="entry name" value="Znf_C2H2_sf"/>
</dbReference>
<keyword evidence="1" id="KW-0862">Zinc</keyword>
<reference evidence="4 5" key="1">
    <citation type="journal article" date="2019" name="Sci. Rep.">
        <title>Orb-weaving spider Araneus ventricosus genome elucidates the spidroin gene catalogue.</title>
        <authorList>
            <person name="Kono N."/>
            <person name="Nakamura H."/>
            <person name="Ohtoshi R."/>
            <person name="Moran D.A.P."/>
            <person name="Shinohara A."/>
            <person name="Yoshida Y."/>
            <person name="Fujiwara M."/>
            <person name="Mori M."/>
            <person name="Tomita M."/>
            <person name="Arakawa K."/>
        </authorList>
    </citation>
    <scope>NUCLEOTIDE SEQUENCE [LARGE SCALE GENOMIC DNA]</scope>
</reference>
<dbReference type="PANTHER" id="PTHR33977:SF1">
    <property type="entry name" value="ZINC ION BINDING PROTEIN"/>
    <property type="match status" value="1"/>
</dbReference>
<dbReference type="InterPro" id="IPR013087">
    <property type="entry name" value="Znf_C2H2_type"/>
</dbReference>
<evidence type="ECO:0000256" key="2">
    <source>
        <dbReference type="SAM" id="MobiDB-lite"/>
    </source>
</evidence>
<dbReference type="InterPro" id="IPR036514">
    <property type="entry name" value="SGNH_hydro_sf"/>
</dbReference>
<evidence type="ECO:0000313" key="4">
    <source>
        <dbReference type="EMBL" id="GBL87017.1"/>
    </source>
</evidence>
<keyword evidence="5" id="KW-1185">Reference proteome</keyword>
<comment type="caution">
    <text evidence="4">The sequence shown here is derived from an EMBL/GenBank/DDBJ whole genome shotgun (WGS) entry which is preliminary data.</text>
</comment>
<feature type="domain" description="C2H2-type" evidence="3">
    <location>
        <begin position="539"/>
        <end position="567"/>
    </location>
</feature>
<gene>
    <name evidence="4" type="ORF">AVEN_58650_1</name>
</gene>
<accession>A0A4Y2B5E3</accession>
<dbReference type="AlphaFoldDB" id="A0A4Y2B5E3"/>